<proteinExistence type="predicted"/>
<dbReference type="Proteomes" id="UP000328092">
    <property type="component" value="Unassembled WGS sequence"/>
</dbReference>
<gene>
    <name evidence="1" type="ORF">CI1B_22430</name>
</gene>
<organism evidence="1 2">
    <name type="scientific">Bradyrhizobium ivorense</name>
    <dbReference type="NCBI Taxonomy" id="2511166"/>
    <lineage>
        <taxon>Bacteria</taxon>
        <taxon>Pseudomonadati</taxon>
        <taxon>Pseudomonadota</taxon>
        <taxon>Alphaproteobacteria</taxon>
        <taxon>Hyphomicrobiales</taxon>
        <taxon>Nitrobacteraceae</taxon>
        <taxon>Bradyrhizobium</taxon>
    </lineage>
</organism>
<keyword evidence="2" id="KW-1185">Reference proteome</keyword>
<name>A0A508T2E6_9BRAD</name>
<evidence type="ECO:0000313" key="2">
    <source>
        <dbReference type="Proteomes" id="UP000328092"/>
    </source>
</evidence>
<reference evidence="1" key="1">
    <citation type="submission" date="2019-02" db="EMBL/GenBank/DDBJ databases">
        <authorList>
            <person name="Pothier F.J."/>
        </authorList>
    </citation>
    <scope>NUCLEOTIDE SEQUENCE</scope>
    <source>
        <strain evidence="1">CI-1B</strain>
    </source>
</reference>
<dbReference type="AlphaFoldDB" id="A0A508T2E6"/>
<accession>A0A508T2E6</accession>
<evidence type="ECO:0000313" key="1">
    <source>
        <dbReference type="EMBL" id="VIO68620.1"/>
    </source>
</evidence>
<protein>
    <submittedName>
        <fullName evidence="1">Uncharacterized protein</fullName>
    </submittedName>
</protein>
<sequence>MYGLVALMLALLAQQECKAAQAHAAEDVVNVPLARSDYERALTTADRYGQLTVNVPDVPFWLGEREAFVYRRTTHGEHQFILVDAEKGVKQPAFDQAGLAAALNRASHQNYQPEDLPFDHFELTDKGGRMSFDLESTRWSCELASYTCTGNAMHSGANEQSPMTTRRRQTTIRTRQAHHLTANGWPAFETTISSCAAKTVCKTSR</sequence>
<comment type="caution">
    <text evidence="1">The sequence shown here is derived from an EMBL/GenBank/DDBJ whole genome shotgun (WGS) entry which is preliminary data.</text>
</comment>
<dbReference type="EMBL" id="CAADFC020000008">
    <property type="protein sequence ID" value="VIO68620.1"/>
    <property type="molecule type" value="Genomic_DNA"/>
</dbReference>